<reference evidence="2" key="1">
    <citation type="submission" date="2020-05" db="EMBL/GenBank/DDBJ databases">
        <authorList>
            <person name="Brown S."/>
            <person name="Huntemann M."/>
            <person name="Clum A."/>
            <person name="Spunde A."/>
            <person name="Palaniappan K."/>
            <person name="Ritter S."/>
            <person name="Mikhailova N."/>
            <person name="Chen I.-M."/>
            <person name="Stamatis D."/>
            <person name="Reddy T."/>
            <person name="O'Malley R."/>
            <person name="Daum C."/>
            <person name="Shapiro N."/>
            <person name="Ivanova N."/>
            <person name="Kyrpides N."/>
            <person name="Woyke T."/>
        </authorList>
    </citation>
    <scope>NUCLEOTIDE SEQUENCE</scope>
    <source>
        <strain evidence="2">DJ080</strain>
    </source>
</reference>
<dbReference type="AlphaFoldDB" id="A0AAE2RWP0"/>
<evidence type="ECO:0000313" key="3">
    <source>
        <dbReference type="Proteomes" id="UP000631418"/>
    </source>
</evidence>
<protein>
    <submittedName>
        <fullName evidence="1">Phage portal protein</fullName>
    </submittedName>
</protein>
<dbReference type="Proteomes" id="UP000631418">
    <property type="component" value="Unassembled WGS sequence"/>
</dbReference>
<dbReference type="Proteomes" id="UP001193748">
    <property type="component" value="Unassembled WGS sequence"/>
</dbReference>
<dbReference type="Pfam" id="PF05133">
    <property type="entry name" value="SPP1_portal"/>
    <property type="match status" value="1"/>
</dbReference>
<dbReference type="EMBL" id="JABSWW010000001">
    <property type="protein sequence ID" value="NRT90930.1"/>
    <property type="molecule type" value="Genomic_DNA"/>
</dbReference>
<dbReference type="InterPro" id="IPR021145">
    <property type="entry name" value="Portal_protein_SPP1_Gp6-like"/>
</dbReference>
<evidence type="ECO:0000313" key="1">
    <source>
        <dbReference type="EMBL" id="MBF7812236.1"/>
    </source>
</evidence>
<name>A0AAE2RWP0_CLOBE</name>
<proteinExistence type="predicted"/>
<accession>A0AAE2RWP0</accession>
<dbReference type="EMBL" id="JADOEF010000004">
    <property type="protein sequence ID" value="MBF7812236.1"/>
    <property type="molecule type" value="Genomic_DNA"/>
</dbReference>
<reference evidence="2" key="3">
    <citation type="journal article" date="2022" name="Nat. Biotechnol.">
        <title>Carbon-negative production of acetone and isopropanol by gas fermentation at industrial pilot scale.</title>
        <authorList>
            <person name="Liew F.E."/>
            <person name="Nogle R."/>
            <person name="Abdalla T."/>
            <person name="Rasor B.J."/>
            <person name="Canter C."/>
            <person name="Jensen R.O."/>
            <person name="Wang L."/>
            <person name="Strutz J."/>
            <person name="Chirania P."/>
            <person name="De Tissera S."/>
            <person name="Mueller A.P."/>
            <person name="Ruan Z."/>
            <person name="Gao A."/>
            <person name="Tran L."/>
            <person name="Engle N.L."/>
            <person name="Bromley J.C."/>
            <person name="Daniell J."/>
            <person name="Conrado R."/>
            <person name="Tschaplinski T.J."/>
            <person name="Giannone R.J."/>
            <person name="Hettich R.L."/>
            <person name="Karim A.S."/>
            <person name="Simpson S.D."/>
            <person name="Brown S.D."/>
            <person name="Leang C."/>
            <person name="Jewett M.C."/>
            <person name="Kopke M."/>
        </authorList>
    </citation>
    <scope>NUCLEOTIDE SEQUENCE</scope>
    <source>
        <strain evidence="2">DJ080</strain>
    </source>
</reference>
<dbReference type="OMA" id="SKMHSTP"/>
<evidence type="ECO:0000313" key="2">
    <source>
        <dbReference type="EMBL" id="NRT90930.1"/>
    </source>
</evidence>
<organism evidence="1 3">
    <name type="scientific">Clostridium beijerinckii</name>
    <name type="common">Clostridium MP</name>
    <dbReference type="NCBI Taxonomy" id="1520"/>
    <lineage>
        <taxon>Bacteria</taxon>
        <taxon>Bacillati</taxon>
        <taxon>Bacillota</taxon>
        <taxon>Clostridia</taxon>
        <taxon>Eubacteriales</taxon>
        <taxon>Clostridiaceae</taxon>
        <taxon>Clostridium</taxon>
    </lineage>
</organism>
<gene>
    <name evidence="2" type="ORF">B0H41_004609</name>
    <name evidence="1" type="ORF">IS491_26975</name>
</gene>
<sequence>MGLKSFISSLFKKKPSGEMMRSEGGSYGGVYSLNSSKVNYEVARQLYNNTKDDYKLGSSFVKPIINSTVGFMGVPHFITEDENAQPILDDFILDNTSKMLRTHSNALKLGDCYIWITREEKENPLYPDKPVMLMYNIIPPEEVDDIILDSTTKEPIAYILKSEQEWTDLEGNKKKAKIRQVITAEKRIIEVDGDIPEGMEPGEIQNPWGFVPIVHFKNEPDETMKFGQSDIEPIEPLLKAYHDVMMHALKGSKMHSTPKLKIKLKDVAGFLRNNFGVEDPVKFAKDGGKVNLDGHEILFLTEGEDASFVEVNSATGDAQILLKLLFYCIVDVSETPEFIFGVHTPSALASVKEQMPIMVNKIRRKREQFTEQWQTLARMILIMSAKSVGANFTSYSVTLGWDEVNSKDDKELAETLEKVCNSLDKALSGNFISEEAAVNFLSKYIDTMSDYISDDPEIVGEREKIIKTKMLRYRLDDAGGLENEKEEIENEIGKVDKDE</sequence>
<dbReference type="RefSeq" id="WP_011968963.1">
    <property type="nucleotide sequence ID" value="NZ_CP073279.1"/>
</dbReference>
<comment type="caution">
    <text evidence="1">The sequence shown here is derived from an EMBL/GenBank/DDBJ whole genome shotgun (WGS) entry which is preliminary data.</text>
</comment>
<reference evidence="1" key="2">
    <citation type="submission" date="2020-11" db="EMBL/GenBank/DDBJ databases">
        <authorList>
            <person name="Thieme N."/>
            <person name="Liebl W."/>
            <person name="Zverlov V."/>
        </authorList>
    </citation>
    <scope>NUCLEOTIDE SEQUENCE</scope>
    <source>
        <strain evidence="1">NT08</strain>
    </source>
</reference>